<organism evidence="5 6">
    <name type="scientific">Lacrimispora amygdalina</name>
    <dbReference type="NCBI Taxonomy" id="253257"/>
    <lineage>
        <taxon>Bacteria</taxon>
        <taxon>Bacillati</taxon>
        <taxon>Bacillota</taxon>
        <taxon>Clostridia</taxon>
        <taxon>Lachnospirales</taxon>
        <taxon>Lachnospiraceae</taxon>
        <taxon>Lacrimispora</taxon>
    </lineage>
</organism>
<feature type="region of interest" description="Disordered" evidence="3">
    <location>
        <begin position="53"/>
        <end position="73"/>
    </location>
</feature>
<keyword evidence="2" id="KW-0175">Coiled coil</keyword>
<comment type="subcellular location">
    <subcellularLocation>
        <location evidence="1">Virion</location>
    </subcellularLocation>
</comment>
<evidence type="ECO:0000313" key="6">
    <source>
        <dbReference type="Proteomes" id="UP000260680"/>
    </source>
</evidence>
<name>A0A3E2NFV4_9FIRM</name>
<evidence type="ECO:0000259" key="4">
    <source>
        <dbReference type="Pfam" id="PF05065"/>
    </source>
</evidence>
<protein>
    <submittedName>
        <fullName evidence="5">Phage major capsid protein</fullName>
    </submittedName>
</protein>
<dbReference type="EMBL" id="QOHO01000016">
    <property type="protein sequence ID" value="RFZ79864.1"/>
    <property type="molecule type" value="Genomic_DNA"/>
</dbReference>
<dbReference type="Gene3D" id="3.30.2320.10">
    <property type="entry name" value="hypothetical protein PF0899 domain"/>
    <property type="match status" value="1"/>
</dbReference>
<dbReference type="Proteomes" id="UP000260680">
    <property type="component" value="Unassembled WGS sequence"/>
</dbReference>
<dbReference type="Gene3D" id="3.30.2400.10">
    <property type="entry name" value="Major capsid protein gp5"/>
    <property type="match status" value="1"/>
</dbReference>
<dbReference type="InterPro" id="IPR054612">
    <property type="entry name" value="Phage_capsid-like_C"/>
</dbReference>
<feature type="coiled-coil region" evidence="2">
    <location>
        <begin position="25"/>
        <end position="52"/>
    </location>
</feature>
<dbReference type="RefSeq" id="WP_117415962.1">
    <property type="nucleotide sequence ID" value="NZ_QOHO01000016.1"/>
</dbReference>
<evidence type="ECO:0000313" key="5">
    <source>
        <dbReference type="EMBL" id="RFZ79864.1"/>
    </source>
</evidence>
<dbReference type="InterPro" id="IPR024455">
    <property type="entry name" value="Phage_capsid"/>
</dbReference>
<comment type="caution">
    <text evidence="5">The sequence shown here is derived from an EMBL/GenBank/DDBJ whole genome shotgun (WGS) entry which is preliminary data.</text>
</comment>
<dbReference type="Pfam" id="PF05065">
    <property type="entry name" value="Phage_capsid"/>
    <property type="match status" value="1"/>
</dbReference>
<sequence length="390" mass="43114">MRNKKLLELLNSINAKKTEVIDLSNEGKIEEAKAAKEELKNLQEQFDLLKDVIDPDGDGQLSEPQAQGAVPVQKKDSTSEFANAARSGFKNVTMTEGSPADGGYTVPEDIQTKVNEYRSAKKSLIDLVDVENVTKPKGSRTFKKRSQQTGFVKVGEGKKIGAKTTPQFERMSYEISKYAGYLPVTNELLSDSDTNITGTLISWLGDESRVTRNNIILDTVKTQKKQAITGLDDIKKILNVTLGQAFKSTSKITTNDDGLQWLDTLKNSKDEYLLQPDPANPMQLRICAGATIIPVFIVPNEDMPSDVSTEGHRKVPFIIGDLKEGVKFFDRNLMSIMTSEIAAIGDLNAFEEDLTIFRAIEREDCKIKDSAAFVYAEFDLADLTVKASKA</sequence>
<proteinExistence type="predicted"/>
<dbReference type="OrthoDB" id="85826at2"/>
<evidence type="ECO:0000256" key="1">
    <source>
        <dbReference type="ARBA" id="ARBA00004328"/>
    </source>
</evidence>
<evidence type="ECO:0000256" key="2">
    <source>
        <dbReference type="SAM" id="Coils"/>
    </source>
</evidence>
<reference evidence="5 6" key="1">
    <citation type="submission" date="2018-07" db="EMBL/GenBank/DDBJ databases">
        <title>New species, Clostridium PI-S10-A1B.</title>
        <authorList>
            <person name="Krishna G."/>
            <person name="Summeta K."/>
            <person name="Shikha S."/>
            <person name="Prabhu P.B."/>
            <person name="Suresh K."/>
        </authorList>
    </citation>
    <scope>NUCLEOTIDE SEQUENCE [LARGE SCALE GENOMIC DNA]</scope>
    <source>
        <strain evidence="5 6">PI-S10-A1B</strain>
    </source>
</reference>
<dbReference type="NCBIfam" id="TIGR01554">
    <property type="entry name" value="major_cap_HK97"/>
    <property type="match status" value="1"/>
</dbReference>
<feature type="domain" description="Phage capsid-like C-terminal" evidence="4">
    <location>
        <begin position="102"/>
        <end position="378"/>
    </location>
</feature>
<gene>
    <name evidence="5" type="ORF">DS742_05225</name>
</gene>
<evidence type="ECO:0000256" key="3">
    <source>
        <dbReference type="SAM" id="MobiDB-lite"/>
    </source>
</evidence>
<accession>A0A3E2NFV4</accession>
<dbReference type="AlphaFoldDB" id="A0A3E2NFV4"/>
<dbReference type="SUPFAM" id="SSF56563">
    <property type="entry name" value="Major capsid protein gp5"/>
    <property type="match status" value="1"/>
</dbReference>